<dbReference type="Gene3D" id="3.40.50.1820">
    <property type="entry name" value="alpha/beta hydrolase"/>
    <property type="match status" value="1"/>
</dbReference>
<dbReference type="GO" id="GO:0008239">
    <property type="term" value="F:dipeptidyl-peptidase activity"/>
    <property type="evidence" value="ECO:0007669"/>
    <property type="project" value="InterPro"/>
</dbReference>
<gene>
    <name evidence="3" type="primary">Piso0_005925</name>
    <name evidence="3" type="ORF">GNLVRS01_PISO0M25136g</name>
</gene>
<dbReference type="InParanoid" id="G8Y396"/>
<dbReference type="Pfam" id="PF02129">
    <property type="entry name" value="Peptidase_S15"/>
    <property type="match status" value="1"/>
</dbReference>
<dbReference type="Proteomes" id="UP000005222">
    <property type="component" value="Chromosome M"/>
</dbReference>
<accession>G8Y396</accession>
<dbReference type="InterPro" id="IPR050585">
    <property type="entry name" value="Xaa-Pro_dipeptidyl-ppase/CocE"/>
</dbReference>
<dbReference type="EMBL" id="FO082047">
    <property type="protein sequence ID" value="CCE86257.1"/>
    <property type="molecule type" value="Genomic_DNA"/>
</dbReference>
<proteinExistence type="predicted"/>
<dbReference type="InterPro" id="IPR000383">
    <property type="entry name" value="Xaa-Pro-like_dom"/>
</dbReference>
<keyword evidence="1" id="KW-0378">Hydrolase</keyword>
<dbReference type="SUPFAM" id="SSF53474">
    <property type="entry name" value="alpha/beta-Hydrolases"/>
    <property type="match status" value="1"/>
</dbReference>
<dbReference type="OMA" id="ETLRWWD"/>
<organism evidence="3 4">
    <name type="scientific">Pichia sorbitophila (strain ATCC MYA-4447 / BCRC 22081 / CBS 7064 / NBRC 10061 / NRRL Y-12695)</name>
    <name type="common">Hybrid yeast</name>
    <dbReference type="NCBI Taxonomy" id="559304"/>
    <lineage>
        <taxon>Eukaryota</taxon>
        <taxon>Fungi</taxon>
        <taxon>Dikarya</taxon>
        <taxon>Ascomycota</taxon>
        <taxon>Saccharomycotina</taxon>
        <taxon>Pichiomycetes</taxon>
        <taxon>Debaryomycetaceae</taxon>
        <taxon>Millerozyma</taxon>
    </lineage>
</organism>
<feature type="domain" description="Xaa-Pro dipeptidyl-peptidase C-terminal" evidence="2">
    <location>
        <begin position="310"/>
        <end position="578"/>
    </location>
</feature>
<dbReference type="InterPro" id="IPR029058">
    <property type="entry name" value="AB_hydrolase_fold"/>
</dbReference>
<dbReference type="STRING" id="559304.G8Y396"/>
<dbReference type="Gene3D" id="1.10.3020.10">
    <property type="entry name" value="alpha-amino acid ester hydrolase ( Helical cap domain)"/>
    <property type="match status" value="1"/>
</dbReference>
<dbReference type="Gene3D" id="2.60.120.260">
    <property type="entry name" value="Galactose-binding domain-like"/>
    <property type="match status" value="1"/>
</dbReference>
<reference evidence="3 4" key="1">
    <citation type="journal article" date="2012" name="G3 (Bethesda)">
        <title>Pichia sorbitophila, an interspecies yeast hybrid reveals early steps of genome resolution following polyploidization.</title>
        <authorList>
            <person name="Leh Louis V."/>
            <person name="Despons L."/>
            <person name="Friedrich A."/>
            <person name="Martin T."/>
            <person name="Durrens P."/>
            <person name="Casaregola S."/>
            <person name="Neuveglise C."/>
            <person name="Fairhead C."/>
            <person name="Marck C."/>
            <person name="Cruz J.A."/>
            <person name="Straub M.L."/>
            <person name="Kugler V."/>
            <person name="Sacerdot C."/>
            <person name="Uzunov Z."/>
            <person name="Thierry A."/>
            <person name="Weiss S."/>
            <person name="Bleykasten C."/>
            <person name="De Montigny J."/>
            <person name="Jacques N."/>
            <person name="Jung P."/>
            <person name="Lemaire M."/>
            <person name="Mallet S."/>
            <person name="Morel G."/>
            <person name="Richard G.F."/>
            <person name="Sarkar A."/>
            <person name="Savel G."/>
            <person name="Schacherer J."/>
            <person name="Seret M.L."/>
            <person name="Talla E."/>
            <person name="Samson G."/>
            <person name="Jubin C."/>
            <person name="Poulain J."/>
            <person name="Vacherie B."/>
            <person name="Barbe V."/>
            <person name="Pelletier E."/>
            <person name="Sherman D.J."/>
            <person name="Westhof E."/>
            <person name="Weissenbach J."/>
            <person name="Baret P.V."/>
            <person name="Wincker P."/>
            <person name="Gaillardin C."/>
            <person name="Dujon B."/>
            <person name="Souciet J.L."/>
        </authorList>
    </citation>
    <scope>NUCLEOTIDE SEQUENCE [LARGE SCALE GENOMIC DNA]</scope>
    <source>
        <strain evidence="4">ATCC MYA-4447 / BCRC 22081 / CBS 7064 / NBRC 10061 / NRRL Y-12695</strain>
    </source>
</reference>
<evidence type="ECO:0000259" key="2">
    <source>
        <dbReference type="SMART" id="SM00939"/>
    </source>
</evidence>
<dbReference type="SMART" id="SM00939">
    <property type="entry name" value="PepX_C"/>
    <property type="match status" value="1"/>
</dbReference>
<dbReference type="OrthoDB" id="416441at2759"/>
<dbReference type="SUPFAM" id="SSF49785">
    <property type="entry name" value="Galactose-binding domain-like"/>
    <property type="match status" value="1"/>
</dbReference>
<dbReference type="InterPro" id="IPR008979">
    <property type="entry name" value="Galactose-bd-like_sf"/>
</dbReference>
<dbReference type="AlphaFoldDB" id="G8Y396"/>
<dbReference type="PANTHER" id="PTHR43056:SF10">
    <property type="entry name" value="COCE_NOND FAMILY, PUTATIVE (AFU_ORTHOLOGUE AFUA_7G00600)-RELATED"/>
    <property type="match status" value="1"/>
</dbReference>
<dbReference type="NCBIfam" id="TIGR00976">
    <property type="entry name" value="CocE_NonD"/>
    <property type="match status" value="1"/>
</dbReference>
<evidence type="ECO:0000313" key="4">
    <source>
        <dbReference type="Proteomes" id="UP000005222"/>
    </source>
</evidence>
<dbReference type="eggNOG" id="ENOG502QSSF">
    <property type="taxonomic scope" value="Eukaryota"/>
</dbReference>
<sequence length="709" mass="80901">MVFNVQESDDRSTVTTDELPFDVLKLENVPIRMKDGSNLYAHIWLPKCVYNGSNDPNNLKIGALVEYLPYRKNDFTAIRDSIRHPYYAGFGFASLRVDMRGCGDSDGVINGEYLPQEQEDNLAVFDWIIQQPWSNGNIGQFGKSWGGFNGLQVASKRHPALKTIITVYSTDDRYADDVHYRGGCILASDMLWWASTMLAYNARPQDPRIKPDWRSNWFKRLELEPNVIEWVKHQTRDEFWKHGSICENYEDVDVPVLAIGGWRDGYTNAVFRLVENLPHSESRGIIGPWVHEFPEVATPQPGLGFNQLVVKWFAKYLNTEPAINEKLSDLNVPDDFDIEKLSNLTAFIQEPSSIRNSYDHRDGAWFGMSCAVPHETFDLFLDLENQNLSKVNNSTIKKIKFTGSQEHGMYRGNWCPFGQDGDFPSDQKLEDSKCLSFDSKPFQEEITLLGFPIFEFDISSDLELAHLSVRLVDLDPDTNEAVLISWGIANLSHCAGTHETPKPLVQGEVYSFTIKMDALGYKIRKNHKLRLALSPTDWPSAWPLARTPTLTLYEGSRLRLPLLNQSAHLIDAKNVLPIPEAVETCERKILRKEFRAKKIISDTITNEWTIDDFSDEGERLLVSNGISMGSWNKNKWSIREGDPLSAFNQCDWELTLGIPKDNWQVKLVTSSTMEADEKNFILKNSLVAFENEGEVFNKSWSSKIPRCFN</sequence>
<dbReference type="HOGENOM" id="CLU_015590_4_0_1"/>
<dbReference type="InterPro" id="IPR005674">
    <property type="entry name" value="CocE/Ser_esterase"/>
</dbReference>
<dbReference type="PANTHER" id="PTHR43056">
    <property type="entry name" value="PEPTIDASE S9 PROLYL OLIGOPEPTIDASE"/>
    <property type="match status" value="1"/>
</dbReference>
<dbReference type="Pfam" id="PF08530">
    <property type="entry name" value="PepX_C"/>
    <property type="match status" value="1"/>
</dbReference>
<protein>
    <submittedName>
        <fullName evidence="3">Piso0_005925 protein</fullName>
    </submittedName>
</protein>
<dbReference type="InterPro" id="IPR013736">
    <property type="entry name" value="Xaa-Pro_dipept_C"/>
</dbReference>
<keyword evidence="4" id="KW-1185">Reference proteome</keyword>
<evidence type="ECO:0000313" key="3">
    <source>
        <dbReference type="EMBL" id="CCE86257.1"/>
    </source>
</evidence>
<evidence type="ECO:0000256" key="1">
    <source>
        <dbReference type="ARBA" id="ARBA00022801"/>
    </source>
</evidence>
<name>G8Y396_PICSO</name>